<dbReference type="Proteomes" id="UP000569732">
    <property type="component" value="Unassembled WGS sequence"/>
</dbReference>
<reference evidence="3 4" key="1">
    <citation type="submission" date="2020-07" db="EMBL/GenBank/DDBJ databases">
        <title>Endozoicomonas sp. nov., isolated from sediment.</title>
        <authorList>
            <person name="Gu T."/>
        </authorList>
    </citation>
    <scope>NUCLEOTIDE SEQUENCE [LARGE SCALE GENOMIC DNA]</scope>
    <source>
        <strain evidence="3 4">SM1973</strain>
    </source>
</reference>
<keyword evidence="1" id="KW-0472">Membrane</keyword>
<evidence type="ECO:0000256" key="1">
    <source>
        <dbReference type="SAM" id="Phobius"/>
    </source>
</evidence>
<evidence type="ECO:0000313" key="3">
    <source>
        <dbReference type="EMBL" id="NYZ64702.1"/>
    </source>
</evidence>
<dbReference type="InterPro" id="IPR001763">
    <property type="entry name" value="Rhodanese-like_dom"/>
</dbReference>
<protein>
    <recommendedName>
        <fullName evidence="2">Rhodanese domain-containing protein</fullName>
    </recommendedName>
</protein>
<evidence type="ECO:0000259" key="2">
    <source>
        <dbReference type="PROSITE" id="PS50206"/>
    </source>
</evidence>
<comment type="caution">
    <text evidence="3">The sequence shown here is derived from an EMBL/GenBank/DDBJ whole genome shotgun (WGS) entry which is preliminary data.</text>
</comment>
<dbReference type="PROSITE" id="PS50206">
    <property type="entry name" value="RHODANESE_3"/>
    <property type="match status" value="1"/>
</dbReference>
<feature type="transmembrane region" description="Helical" evidence="1">
    <location>
        <begin position="12"/>
        <end position="30"/>
    </location>
</feature>
<proteinExistence type="predicted"/>
<dbReference type="Pfam" id="PF00581">
    <property type="entry name" value="Rhodanese"/>
    <property type="match status" value="1"/>
</dbReference>
<dbReference type="InterPro" id="IPR050229">
    <property type="entry name" value="GlpE_sulfurtransferase"/>
</dbReference>
<dbReference type="SUPFAM" id="SSF52821">
    <property type="entry name" value="Rhodanese/Cell cycle control phosphatase"/>
    <property type="match status" value="2"/>
</dbReference>
<dbReference type="InterPro" id="IPR036873">
    <property type="entry name" value="Rhodanese-like_dom_sf"/>
</dbReference>
<dbReference type="RefSeq" id="WP_180566741.1">
    <property type="nucleotide sequence ID" value="NZ_JACCKB010000002.1"/>
</dbReference>
<name>A0A853I011_9GAMM</name>
<accession>A0A853I011</accession>
<keyword evidence="1" id="KW-0812">Transmembrane</keyword>
<organism evidence="3 4">
    <name type="scientific">Spartinivicinus marinus</name>
    <dbReference type="NCBI Taxonomy" id="2994442"/>
    <lineage>
        <taxon>Bacteria</taxon>
        <taxon>Pseudomonadati</taxon>
        <taxon>Pseudomonadota</taxon>
        <taxon>Gammaproteobacteria</taxon>
        <taxon>Oceanospirillales</taxon>
        <taxon>Zooshikellaceae</taxon>
        <taxon>Spartinivicinus</taxon>
    </lineage>
</organism>
<dbReference type="PANTHER" id="PTHR43031">
    <property type="entry name" value="FAD-DEPENDENT OXIDOREDUCTASE"/>
    <property type="match status" value="1"/>
</dbReference>
<keyword evidence="1" id="KW-1133">Transmembrane helix</keyword>
<sequence length="267" mass="31097">MISINKSNIKTTYFSNLPTVSLLLLSLFIYCNGYANNHFPHREKYKDVEVISTQELHKNYDSCLIIDVRSSVEFDVIHIKNAVNISLGNRSFVNKVKSTYQQSGKACVVFYCNGHSCEKSYKAVRKIGNEAKPSYAYDSGIFDWAQDYNHLTMLLDKTLDNKNKLISPDEYSNALMEKEQALARQNSLHIIDIRDSFQRTEDKIPFKARKRIPLSRIIPLLKRRIIKDNNLLFIDKVGKQNRWLHYYLKEYGYKNYSFLKGGATIFH</sequence>
<dbReference type="SMART" id="SM00450">
    <property type="entry name" value="RHOD"/>
    <property type="match status" value="2"/>
</dbReference>
<dbReference type="Gene3D" id="3.40.250.10">
    <property type="entry name" value="Rhodanese-like domain"/>
    <property type="match status" value="2"/>
</dbReference>
<dbReference type="EMBL" id="JACCKB010000002">
    <property type="protein sequence ID" value="NYZ64702.1"/>
    <property type="molecule type" value="Genomic_DNA"/>
</dbReference>
<keyword evidence="4" id="KW-1185">Reference proteome</keyword>
<dbReference type="PANTHER" id="PTHR43031:SF1">
    <property type="entry name" value="PYRIDINE NUCLEOTIDE-DISULPHIDE OXIDOREDUCTASE"/>
    <property type="match status" value="1"/>
</dbReference>
<gene>
    <name evidence="3" type="ORF">H0A36_01700</name>
</gene>
<dbReference type="CDD" id="cd00158">
    <property type="entry name" value="RHOD"/>
    <property type="match status" value="2"/>
</dbReference>
<evidence type="ECO:0000313" key="4">
    <source>
        <dbReference type="Proteomes" id="UP000569732"/>
    </source>
</evidence>
<feature type="domain" description="Rhodanese" evidence="2">
    <location>
        <begin position="59"/>
        <end position="153"/>
    </location>
</feature>
<dbReference type="AlphaFoldDB" id="A0A853I011"/>